<evidence type="ECO:0000313" key="1">
    <source>
        <dbReference type="EMBL" id="KZT05621.1"/>
    </source>
</evidence>
<dbReference type="GeneID" id="63818662"/>
<evidence type="ECO:0000313" key="2">
    <source>
        <dbReference type="Proteomes" id="UP000076871"/>
    </source>
</evidence>
<proteinExistence type="predicted"/>
<reference evidence="1 2" key="1">
    <citation type="journal article" date="2016" name="Mol. Biol. Evol.">
        <title>Comparative Genomics of Early-Diverging Mushroom-Forming Fungi Provides Insights into the Origins of Lignocellulose Decay Capabilities.</title>
        <authorList>
            <person name="Nagy L.G."/>
            <person name="Riley R."/>
            <person name="Tritt A."/>
            <person name="Adam C."/>
            <person name="Daum C."/>
            <person name="Floudas D."/>
            <person name="Sun H."/>
            <person name="Yadav J.S."/>
            <person name="Pangilinan J."/>
            <person name="Larsson K.H."/>
            <person name="Matsuura K."/>
            <person name="Barry K."/>
            <person name="Labutti K."/>
            <person name="Kuo R."/>
            <person name="Ohm R.A."/>
            <person name="Bhattacharya S.S."/>
            <person name="Shirouzu T."/>
            <person name="Yoshinaga Y."/>
            <person name="Martin F.M."/>
            <person name="Grigoriev I.V."/>
            <person name="Hibbett D.S."/>
        </authorList>
    </citation>
    <scope>NUCLEOTIDE SEQUENCE [LARGE SCALE GENOMIC DNA]</scope>
    <source>
        <strain evidence="1 2">93-53</strain>
    </source>
</reference>
<dbReference type="Proteomes" id="UP000076871">
    <property type="component" value="Unassembled WGS sequence"/>
</dbReference>
<dbReference type="RefSeq" id="XP_040763361.1">
    <property type="nucleotide sequence ID" value="XM_040901630.1"/>
</dbReference>
<dbReference type="AlphaFoldDB" id="A0A165DTT1"/>
<dbReference type="EMBL" id="KV427629">
    <property type="protein sequence ID" value="KZT05621.1"/>
    <property type="molecule type" value="Genomic_DNA"/>
</dbReference>
<dbReference type="InParanoid" id="A0A165DTT1"/>
<sequence>MDEKSGTTCSNTRIFMTMKRSERETNATVFLRFDWHRNEEIRYHVIFGGRGIKFRIALDSTQMGTRKKGFPAGRYHNCGL</sequence>
<protein>
    <submittedName>
        <fullName evidence="1">Uncharacterized protein</fullName>
    </submittedName>
</protein>
<gene>
    <name evidence="1" type="ORF">LAESUDRAFT_223164</name>
</gene>
<accession>A0A165DTT1</accession>
<keyword evidence="2" id="KW-1185">Reference proteome</keyword>
<name>A0A165DTT1_9APHY</name>
<organism evidence="1 2">
    <name type="scientific">Laetiporus sulphureus 93-53</name>
    <dbReference type="NCBI Taxonomy" id="1314785"/>
    <lineage>
        <taxon>Eukaryota</taxon>
        <taxon>Fungi</taxon>
        <taxon>Dikarya</taxon>
        <taxon>Basidiomycota</taxon>
        <taxon>Agaricomycotina</taxon>
        <taxon>Agaricomycetes</taxon>
        <taxon>Polyporales</taxon>
        <taxon>Laetiporus</taxon>
    </lineage>
</organism>